<feature type="domain" description="Pyridoxamine 5'-phosphate oxidase N-terminal" evidence="1">
    <location>
        <begin position="21"/>
        <end position="126"/>
    </location>
</feature>
<dbReference type="Pfam" id="PF01243">
    <property type="entry name" value="PNPOx_N"/>
    <property type="match status" value="1"/>
</dbReference>
<gene>
    <name evidence="2" type="primary">ydaG</name>
    <name evidence="2" type="ORF">AMURIS_02056</name>
</gene>
<dbReference type="RefSeq" id="WP_103239443.1">
    <property type="nucleotide sequence ID" value="NZ_JANJZD010000009.1"/>
</dbReference>
<dbReference type="Gene3D" id="2.30.110.10">
    <property type="entry name" value="Electron Transport, Fmn-binding Protein, Chain A"/>
    <property type="match status" value="1"/>
</dbReference>
<reference evidence="2 3" key="1">
    <citation type="submission" date="2018-01" db="EMBL/GenBank/DDBJ databases">
        <authorList>
            <person name="Gaut B.S."/>
            <person name="Morton B.R."/>
            <person name="Clegg M.T."/>
            <person name="Duvall M.R."/>
        </authorList>
    </citation>
    <scope>NUCLEOTIDE SEQUENCE [LARGE SCALE GENOMIC DNA]</scope>
    <source>
        <strain evidence="2">GP69</strain>
    </source>
</reference>
<dbReference type="OrthoDB" id="9790003at2"/>
<proteinExistence type="predicted"/>
<dbReference type="AlphaFoldDB" id="A0A2K4ZFV2"/>
<evidence type="ECO:0000259" key="1">
    <source>
        <dbReference type="Pfam" id="PF01243"/>
    </source>
</evidence>
<dbReference type="SUPFAM" id="SSF50475">
    <property type="entry name" value="FMN-binding split barrel"/>
    <property type="match status" value="1"/>
</dbReference>
<dbReference type="Proteomes" id="UP000236311">
    <property type="component" value="Unassembled WGS sequence"/>
</dbReference>
<evidence type="ECO:0000313" key="3">
    <source>
        <dbReference type="Proteomes" id="UP000236311"/>
    </source>
</evidence>
<dbReference type="InterPro" id="IPR012349">
    <property type="entry name" value="Split_barrel_FMN-bd"/>
</dbReference>
<evidence type="ECO:0000313" key="2">
    <source>
        <dbReference type="EMBL" id="SOY29341.1"/>
    </source>
</evidence>
<sequence length="142" mass="15860">MGEKLTEKTAQIMDERFGCDTLLSVATVEEGMPSVRIVDAYYEKGAFYVVTYALSNKMRQIAGNPAVAVCGEWFTAHGTGENLGHVKDERNAEIMSKVRAAFAEWYDNGHTNEDDPNTCLLRIQLTDGVLFHNGTRFDIDFT</sequence>
<dbReference type="InterPro" id="IPR011576">
    <property type="entry name" value="Pyridox_Oxase_N"/>
</dbReference>
<organism evidence="2 3">
    <name type="scientific">Acetatifactor muris</name>
    <dbReference type="NCBI Taxonomy" id="879566"/>
    <lineage>
        <taxon>Bacteria</taxon>
        <taxon>Bacillati</taxon>
        <taxon>Bacillota</taxon>
        <taxon>Clostridia</taxon>
        <taxon>Lachnospirales</taxon>
        <taxon>Lachnospiraceae</taxon>
        <taxon>Acetatifactor</taxon>
    </lineage>
</organism>
<keyword evidence="3" id="KW-1185">Reference proteome</keyword>
<protein>
    <submittedName>
        <fullName evidence="2">General stress protein 26</fullName>
    </submittedName>
</protein>
<accession>A0A2K4ZFV2</accession>
<dbReference type="EMBL" id="OFSM01000009">
    <property type="protein sequence ID" value="SOY29341.1"/>
    <property type="molecule type" value="Genomic_DNA"/>
</dbReference>
<name>A0A2K4ZFV2_9FIRM</name>